<comment type="caution">
    <text evidence="6">The sequence shown here is derived from an EMBL/GenBank/DDBJ whole genome shotgun (WGS) entry which is preliminary data.</text>
</comment>
<dbReference type="PANTHER" id="PTHR46231:SF1">
    <property type="entry name" value="ANKYRIN REPEAT AND BTB_POZ DOMAIN-CONTAINING PROTEIN 1"/>
    <property type="match status" value="1"/>
</dbReference>
<comment type="pathway">
    <text evidence="1">Protein modification; protein ubiquitination.</text>
</comment>
<dbReference type="GO" id="GO:0000151">
    <property type="term" value="C:ubiquitin ligase complex"/>
    <property type="evidence" value="ECO:0007669"/>
    <property type="project" value="TreeGrafter"/>
</dbReference>
<dbReference type="PROSITE" id="PS50097">
    <property type="entry name" value="BTB"/>
    <property type="match status" value="1"/>
</dbReference>
<gene>
    <name evidence="6" type="ORF">HYH03_018753</name>
</gene>
<feature type="compositionally biased region" description="Acidic residues" evidence="4">
    <location>
        <begin position="68"/>
        <end position="82"/>
    </location>
</feature>
<dbReference type="InterPro" id="IPR011333">
    <property type="entry name" value="SKP1/BTB/POZ_sf"/>
</dbReference>
<evidence type="ECO:0000313" key="7">
    <source>
        <dbReference type="Proteomes" id="UP000612055"/>
    </source>
</evidence>
<dbReference type="SMART" id="SM00225">
    <property type="entry name" value="BTB"/>
    <property type="match status" value="1"/>
</dbReference>
<evidence type="ECO:0000256" key="2">
    <source>
        <dbReference type="ARBA" id="ARBA00022737"/>
    </source>
</evidence>
<dbReference type="PANTHER" id="PTHR46231">
    <property type="entry name" value="ANKYRIN REPEAT AND BTB/POZ DOMAIN-CONTAINING PROTEIN 1"/>
    <property type="match status" value="1"/>
</dbReference>
<evidence type="ECO:0000256" key="4">
    <source>
        <dbReference type="SAM" id="MobiDB-lite"/>
    </source>
</evidence>
<dbReference type="Proteomes" id="UP000612055">
    <property type="component" value="Unassembled WGS sequence"/>
</dbReference>
<evidence type="ECO:0000259" key="5">
    <source>
        <dbReference type="PROSITE" id="PS50097"/>
    </source>
</evidence>
<evidence type="ECO:0000256" key="3">
    <source>
        <dbReference type="ARBA" id="ARBA00023043"/>
    </source>
</evidence>
<feature type="domain" description="BTB" evidence="5">
    <location>
        <begin position="339"/>
        <end position="406"/>
    </location>
</feature>
<dbReference type="CDD" id="cd18186">
    <property type="entry name" value="BTB_POZ_ZBTB_KLHL-like"/>
    <property type="match status" value="1"/>
</dbReference>
<name>A0A835XEP4_9CHLO</name>
<dbReference type="SUPFAM" id="SSF54695">
    <property type="entry name" value="POZ domain"/>
    <property type="match status" value="1"/>
</dbReference>
<reference evidence="6" key="1">
    <citation type="journal article" date="2020" name="bioRxiv">
        <title>Comparative genomics of Chlamydomonas.</title>
        <authorList>
            <person name="Craig R.J."/>
            <person name="Hasan A.R."/>
            <person name="Ness R.W."/>
            <person name="Keightley P.D."/>
        </authorList>
    </citation>
    <scope>NUCLEOTIDE SEQUENCE</scope>
    <source>
        <strain evidence="6">CCAP 11/70</strain>
    </source>
</reference>
<sequence>MRLGPALSLFEADAPGTPLRPCRPLEGCSPSSPAWDPWSRSIFFRAGHAVYRLTSAELVELVAGNPEEQGDAESEDEDEEDAAGAGPANEDVLFSYPSNLVSDGRGSIYCSTVGELENSVLRLQLPAAWRVHAVEPAAGGAAAAGGGLQRVRVSTLHTAEGCGRGLAYSQSDGSLITGNIAPLYRLPLGPGGGPGPAGAEPVLLAGRRGQQGERDGRGDRARFSEVAGIAPDGDAGGLVVLDSRSGNGGFVSAVRRVTPDGTVTTLASGLAGHLHTPFVLPNGYLAICDGRTQSLLVLDLGLKPLPLLPAPAAAAFAPPRRTLHADMGALLDAQPDGTADLTLVVAGRRFPAHRAILMARCDYFKQRLEGGFADGTAAELSLPDADPAAFELLLRWVYTGAVDIPPALAPAVAELADRLLLPELCADAQAVVLSGVSAAGVVGSLLWAERLGPSFSGLQSSLKAWAVEHYEEVRGGGFLRRLMAEGPGLMEGLTDALAKRRRTQ</sequence>
<dbReference type="EMBL" id="JAEHOE010000234">
    <property type="protein sequence ID" value="KAG2482311.1"/>
    <property type="molecule type" value="Genomic_DNA"/>
</dbReference>
<dbReference type="OrthoDB" id="598013at2759"/>
<evidence type="ECO:0000256" key="1">
    <source>
        <dbReference type="ARBA" id="ARBA00004906"/>
    </source>
</evidence>
<keyword evidence="2" id="KW-0677">Repeat</keyword>
<accession>A0A835XEP4</accession>
<organism evidence="6 7">
    <name type="scientific">Edaphochlamys debaryana</name>
    <dbReference type="NCBI Taxonomy" id="47281"/>
    <lineage>
        <taxon>Eukaryota</taxon>
        <taxon>Viridiplantae</taxon>
        <taxon>Chlorophyta</taxon>
        <taxon>core chlorophytes</taxon>
        <taxon>Chlorophyceae</taxon>
        <taxon>CS clade</taxon>
        <taxon>Chlamydomonadales</taxon>
        <taxon>Chlamydomonadales incertae sedis</taxon>
        <taxon>Edaphochlamys</taxon>
    </lineage>
</organism>
<evidence type="ECO:0000313" key="6">
    <source>
        <dbReference type="EMBL" id="KAG2482311.1"/>
    </source>
</evidence>
<protein>
    <recommendedName>
        <fullName evidence="5">BTB domain-containing protein</fullName>
    </recommendedName>
</protein>
<dbReference type="GO" id="GO:0005737">
    <property type="term" value="C:cytoplasm"/>
    <property type="evidence" value="ECO:0007669"/>
    <property type="project" value="TreeGrafter"/>
</dbReference>
<dbReference type="InterPro" id="IPR011042">
    <property type="entry name" value="6-blade_b-propeller_TolB-like"/>
</dbReference>
<dbReference type="SUPFAM" id="SSF101898">
    <property type="entry name" value="NHL repeat"/>
    <property type="match status" value="1"/>
</dbReference>
<keyword evidence="7" id="KW-1185">Reference proteome</keyword>
<proteinExistence type="predicted"/>
<dbReference type="InterPro" id="IPR044515">
    <property type="entry name" value="ABTB1"/>
</dbReference>
<dbReference type="Pfam" id="PF00651">
    <property type="entry name" value="BTB"/>
    <property type="match status" value="1"/>
</dbReference>
<feature type="region of interest" description="Disordered" evidence="4">
    <location>
        <begin position="66"/>
        <end position="91"/>
    </location>
</feature>
<dbReference type="AlphaFoldDB" id="A0A835XEP4"/>
<dbReference type="InterPro" id="IPR000210">
    <property type="entry name" value="BTB/POZ_dom"/>
</dbReference>
<dbReference type="Gene3D" id="2.120.10.30">
    <property type="entry name" value="TolB, C-terminal domain"/>
    <property type="match status" value="1"/>
</dbReference>
<dbReference type="Gene3D" id="3.30.710.10">
    <property type="entry name" value="Potassium Channel Kv1.1, Chain A"/>
    <property type="match status" value="1"/>
</dbReference>
<keyword evidence="3" id="KW-0040">ANK repeat</keyword>